<sequence length="157" mass="17598">MAWKSPHPLIDTLNLTPHPEGGFYREIYQSPQQVTSPAHGQVRQAVTHIYYLLLAGQISRFHRCIHDEIWNHYAGAPLRLYDLHQQQLTETHIGSTTGAFAHVVPGGHFQAAESTGDYSLVGCTVAPGFDFADFSFIDEPCLAEWIKVAHPDMARFL</sequence>
<dbReference type="InterPro" id="IPR014710">
    <property type="entry name" value="RmlC-like_jellyroll"/>
</dbReference>
<proteinExistence type="predicted"/>
<dbReference type="InterPro" id="IPR039935">
    <property type="entry name" value="YML079W-like"/>
</dbReference>
<comment type="caution">
    <text evidence="2">The sequence shown here is derived from an EMBL/GenBank/DDBJ whole genome shotgun (WGS) entry which is preliminary data.</text>
</comment>
<feature type="domain" description="DUF985" evidence="1">
    <location>
        <begin position="9"/>
        <end position="136"/>
    </location>
</feature>
<dbReference type="EMBL" id="BMXP01000003">
    <property type="protein sequence ID" value="GGW83809.1"/>
    <property type="molecule type" value="Genomic_DNA"/>
</dbReference>
<evidence type="ECO:0000313" key="2">
    <source>
        <dbReference type="EMBL" id="GGW83809.1"/>
    </source>
</evidence>
<gene>
    <name evidence="2" type="ORF">GCM10007391_16760</name>
</gene>
<dbReference type="RefSeq" id="WP_189405313.1">
    <property type="nucleotide sequence ID" value="NZ_BMXP01000003.1"/>
</dbReference>
<name>A0A918JJA1_9ALTE</name>
<keyword evidence="3" id="KW-1185">Reference proteome</keyword>
<dbReference type="Pfam" id="PF06172">
    <property type="entry name" value="Cupin_5"/>
    <property type="match status" value="1"/>
</dbReference>
<dbReference type="InterPro" id="IPR011051">
    <property type="entry name" value="RmlC_Cupin_sf"/>
</dbReference>
<dbReference type="PANTHER" id="PTHR33387">
    <property type="entry name" value="RMLC-LIKE JELLY ROLL FOLD PROTEIN"/>
    <property type="match status" value="1"/>
</dbReference>
<organism evidence="2 3">
    <name type="scientific">Alteromonas halophila</name>
    <dbReference type="NCBI Taxonomy" id="516698"/>
    <lineage>
        <taxon>Bacteria</taxon>
        <taxon>Pseudomonadati</taxon>
        <taxon>Pseudomonadota</taxon>
        <taxon>Gammaproteobacteria</taxon>
        <taxon>Alteromonadales</taxon>
        <taxon>Alteromonadaceae</taxon>
        <taxon>Alteromonas/Salinimonas group</taxon>
        <taxon>Alteromonas</taxon>
    </lineage>
</organism>
<dbReference type="InterPro" id="IPR009327">
    <property type="entry name" value="Cupin_DUF985"/>
</dbReference>
<dbReference type="SUPFAM" id="SSF51182">
    <property type="entry name" value="RmlC-like cupins"/>
    <property type="match status" value="1"/>
</dbReference>
<dbReference type="CDD" id="cd06121">
    <property type="entry name" value="cupin_YML079wp"/>
    <property type="match status" value="1"/>
</dbReference>
<evidence type="ECO:0000259" key="1">
    <source>
        <dbReference type="Pfam" id="PF06172"/>
    </source>
</evidence>
<reference evidence="2" key="1">
    <citation type="journal article" date="2014" name="Int. J. Syst. Evol. Microbiol.">
        <title>Complete genome sequence of Corynebacterium casei LMG S-19264T (=DSM 44701T), isolated from a smear-ripened cheese.</title>
        <authorList>
            <consortium name="US DOE Joint Genome Institute (JGI-PGF)"/>
            <person name="Walter F."/>
            <person name="Albersmeier A."/>
            <person name="Kalinowski J."/>
            <person name="Ruckert C."/>
        </authorList>
    </citation>
    <scope>NUCLEOTIDE SEQUENCE</scope>
    <source>
        <strain evidence="2">KCTC 22164</strain>
    </source>
</reference>
<dbReference type="AlphaFoldDB" id="A0A918JJA1"/>
<accession>A0A918JJA1</accession>
<dbReference type="PANTHER" id="PTHR33387:SF3">
    <property type="entry name" value="DUF985 DOMAIN-CONTAINING PROTEIN"/>
    <property type="match status" value="1"/>
</dbReference>
<reference evidence="2" key="2">
    <citation type="submission" date="2020-09" db="EMBL/GenBank/DDBJ databases">
        <authorList>
            <person name="Sun Q."/>
            <person name="Kim S."/>
        </authorList>
    </citation>
    <scope>NUCLEOTIDE SEQUENCE</scope>
    <source>
        <strain evidence="2">KCTC 22164</strain>
    </source>
</reference>
<evidence type="ECO:0000313" key="3">
    <source>
        <dbReference type="Proteomes" id="UP000631300"/>
    </source>
</evidence>
<dbReference type="Gene3D" id="2.60.120.10">
    <property type="entry name" value="Jelly Rolls"/>
    <property type="match status" value="1"/>
</dbReference>
<dbReference type="Proteomes" id="UP000631300">
    <property type="component" value="Unassembled WGS sequence"/>
</dbReference>
<protein>
    <recommendedName>
        <fullName evidence="1">DUF985 domain-containing protein</fullName>
    </recommendedName>
</protein>